<protein>
    <recommendedName>
        <fullName evidence="2">DUF6699 domain-containing protein</fullName>
    </recommendedName>
</protein>
<dbReference type="InterPro" id="IPR046522">
    <property type="entry name" value="DUF6699"/>
</dbReference>
<keyword evidence="4" id="KW-1185">Reference proteome</keyword>
<comment type="caution">
    <text evidence="3">The sequence shown here is derived from an EMBL/GenBank/DDBJ whole genome shotgun (WGS) entry which is preliminary data.</text>
</comment>
<proteinExistence type="predicted"/>
<reference evidence="3" key="1">
    <citation type="submission" date="2016-06" db="EMBL/GenBank/DDBJ databases">
        <title>Draft Genome sequence of the fungus Inonotus baumii.</title>
        <authorList>
            <person name="Zhu H."/>
            <person name="Lin W."/>
        </authorList>
    </citation>
    <scope>NUCLEOTIDE SEQUENCE</scope>
    <source>
        <strain evidence="3">821</strain>
    </source>
</reference>
<name>A0A9Q5I007_SANBA</name>
<gene>
    <name evidence="3" type="ORF">A7U60_g3854</name>
</gene>
<dbReference type="Proteomes" id="UP000757232">
    <property type="component" value="Unassembled WGS sequence"/>
</dbReference>
<sequence>MPVGAGGPPFDPSAYFPYPAAGYPTPATMPRGLGMDPWAGLEQQFLAPSAYTPAAAAATPVIPPRPVSRSHSHSRPRSRGHNDGFTPDWVGPRPGEPVVMPQSMAVPPEFAAHVAPGTPWYPAPMVHTPYTPYGAYSLPHTGYPSRHQRNRSTHTTPWHGGGFLPEEMAEHPYDRAARPELRSGMVDTRWFTGKDYGPALDPLLAGVVGCAFKINPLLAPPPEDPQKRPYLTWNMLFSSAYVHRSDERTSQSWMKGREAPATFPRLSQLRIISKSFPWFIEVKAHSRSRGVTCGDVIEAISAFLLERTGASEYNSLPQSEQTKVAASYHHNRSMADDVPGGRLGAGMLRCDFLCEDTMWGGLDVDPKYVAERLQISGRSKREANNVFVLICEKRLPMTSEERREQAARGANASRAASRAASASGAASADE</sequence>
<feature type="compositionally biased region" description="Low complexity" evidence="1">
    <location>
        <begin position="407"/>
        <end position="430"/>
    </location>
</feature>
<evidence type="ECO:0000259" key="2">
    <source>
        <dbReference type="Pfam" id="PF20415"/>
    </source>
</evidence>
<dbReference type="AlphaFoldDB" id="A0A9Q5I007"/>
<dbReference type="EMBL" id="LNZH02000166">
    <property type="protein sequence ID" value="OCB89046.1"/>
    <property type="molecule type" value="Genomic_DNA"/>
</dbReference>
<accession>A0A9Q5I007</accession>
<feature type="region of interest" description="Disordered" evidence="1">
    <location>
        <begin position="398"/>
        <end position="430"/>
    </location>
</feature>
<evidence type="ECO:0000313" key="4">
    <source>
        <dbReference type="Proteomes" id="UP000757232"/>
    </source>
</evidence>
<dbReference type="OrthoDB" id="3352225at2759"/>
<dbReference type="Pfam" id="PF20415">
    <property type="entry name" value="DUF6699"/>
    <property type="match status" value="1"/>
</dbReference>
<organism evidence="3 4">
    <name type="scientific">Sanghuangporus baumii</name>
    <name type="common">Phellinus baumii</name>
    <dbReference type="NCBI Taxonomy" id="108892"/>
    <lineage>
        <taxon>Eukaryota</taxon>
        <taxon>Fungi</taxon>
        <taxon>Dikarya</taxon>
        <taxon>Basidiomycota</taxon>
        <taxon>Agaricomycotina</taxon>
        <taxon>Agaricomycetes</taxon>
        <taxon>Hymenochaetales</taxon>
        <taxon>Hymenochaetaceae</taxon>
        <taxon>Sanghuangporus</taxon>
    </lineage>
</organism>
<evidence type="ECO:0000256" key="1">
    <source>
        <dbReference type="SAM" id="MobiDB-lite"/>
    </source>
</evidence>
<feature type="compositionally biased region" description="Basic residues" evidence="1">
    <location>
        <begin position="68"/>
        <end position="79"/>
    </location>
</feature>
<evidence type="ECO:0000313" key="3">
    <source>
        <dbReference type="EMBL" id="OCB89046.1"/>
    </source>
</evidence>
<feature type="domain" description="DUF6699" evidence="2">
    <location>
        <begin position="231"/>
        <end position="364"/>
    </location>
</feature>
<feature type="region of interest" description="Disordered" evidence="1">
    <location>
        <begin position="144"/>
        <end position="163"/>
    </location>
</feature>
<feature type="region of interest" description="Disordered" evidence="1">
    <location>
        <begin position="60"/>
        <end position="89"/>
    </location>
</feature>